<evidence type="ECO:0000313" key="10">
    <source>
        <dbReference type="Proteomes" id="UP000472260"/>
    </source>
</evidence>
<reference evidence="9" key="1">
    <citation type="submission" date="2025-08" db="UniProtKB">
        <authorList>
            <consortium name="Ensembl"/>
        </authorList>
    </citation>
    <scope>IDENTIFICATION</scope>
</reference>
<keyword evidence="4 7" id="KW-0518">Myosin</keyword>
<evidence type="ECO:0000259" key="8">
    <source>
        <dbReference type="PROSITE" id="PS51456"/>
    </source>
</evidence>
<dbReference type="GO" id="GO:0007015">
    <property type="term" value="P:actin filament organization"/>
    <property type="evidence" value="ECO:0007669"/>
    <property type="project" value="TreeGrafter"/>
</dbReference>
<protein>
    <recommendedName>
        <fullName evidence="8">Myosin motor domain-containing protein</fullName>
    </recommendedName>
</protein>
<evidence type="ECO:0000256" key="4">
    <source>
        <dbReference type="ARBA" id="ARBA00023123"/>
    </source>
</evidence>
<dbReference type="PANTHER" id="PTHR13140">
    <property type="entry name" value="MYOSIN"/>
    <property type="match status" value="1"/>
</dbReference>
<dbReference type="InterPro" id="IPR001609">
    <property type="entry name" value="Myosin_head_motor_dom-like"/>
</dbReference>
<dbReference type="SUPFAM" id="SSF52540">
    <property type="entry name" value="P-loop containing nucleoside triphosphate hydrolases"/>
    <property type="match status" value="1"/>
</dbReference>
<dbReference type="Proteomes" id="UP000472260">
    <property type="component" value="Unassembled WGS sequence"/>
</dbReference>
<keyword evidence="10" id="KW-1185">Reference proteome</keyword>
<sequence>QGSKYHWQSQNVKQSGVDDMVLLSKITEDAIVENLKKRYMDDYIFTYIGPVLISVNPFKQMPYFTDREIELYQGAAQYENPPHIYALTDNMYRNMMIDSENQCVIIRFVVLA</sequence>
<dbReference type="Ensembl" id="ENSSANT00000012283.1">
    <property type="protein sequence ID" value="ENSSANP00000011470.1"/>
    <property type="gene ID" value="ENSSANG00000006246.1"/>
</dbReference>
<reference evidence="9" key="2">
    <citation type="submission" date="2025-09" db="UniProtKB">
        <authorList>
            <consortium name="Ensembl"/>
        </authorList>
    </citation>
    <scope>IDENTIFICATION</scope>
</reference>
<comment type="caution">
    <text evidence="7">Lacks conserved residue(s) required for the propagation of feature annotation.</text>
</comment>
<keyword evidence="5" id="KW-0505">Motor protein</keyword>
<dbReference type="AlphaFoldDB" id="A0A671KXN4"/>
<comment type="similarity">
    <text evidence="1 7">Belongs to the TRAFAC class myosin-kinesin ATPase superfamily. Myosin family.</text>
</comment>
<name>A0A671KXN4_9TELE</name>
<dbReference type="GO" id="GO:0000146">
    <property type="term" value="F:microfilament motor activity"/>
    <property type="evidence" value="ECO:0007669"/>
    <property type="project" value="TreeGrafter"/>
</dbReference>
<evidence type="ECO:0000256" key="2">
    <source>
        <dbReference type="ARBA" id="ARBA00022741"/>
    </source>
</evidence>
<evidence type="ECO:0000256" key="3">
    <source>
        <dbReference type="ARBA" id="ARBA00022840"/>
    </source>
</evidence>
<dbReference type="FunFam" id="3.40.850.10:FF:000101">
    <property type="entry name" value="Slow myosin heavy chain 2"/>
    <property type="match status" value="1"/>
</dbReference>
<evidence type="ECO:0000256" key="5">
    <source>
        <dbReference type="ARBA" id="ARBA00023175"/>
    </source>
</evidence>
<dbReference type="GO" id="GO:0005902">
    <property type="term" value="C:microvillus"/>
    <property type="evidence" value="ECO:0007669"/>
    <property type="project" value="TreeGrafter"/>
</dbReference>
<dbReference type="PROSITE" id="PS51456">
    <property type="entry name" value="MYOSIN_MOTOR"/>
    <property type="match status" value="1"/>
</dbReference>
<keyword evidence="3" id="KW-0067">ATP-binding</keyword>
<evidence type="ECO:0000256" key="1">
    <source>
        <dbReference type="ARBA" id="ARBA00008314"/>
    </source>
</evidence>
<evidence type="ECO:0000256" key="7">
    <source>
        <dbReference type="PROSITE-ProRule" id="PRU00782"/>
    </source>
</evidence>
<dbReference type="GO" id="GO:0051015">
    <property type="term" value="F:actin filament binding"/>
    <property type="evidence" value="ECO:0007669"/>
    <property type="project" value="TreeGrafter"/>
</dbReference>
<dbReference type="GO" id="GO:0005737">
    <property type="term" value="C:cytoplasm"/>
    <property type="evidence" value="ECO:0007669"/>
    <property type="project" value="TreeGrafter"/>
</dbReference>
<organism evidence="9 10">
    <name type="scientific">Sinocyclocheilus anshuiensis</name>
    <dbReference type="NCBI Taxonomy" id="1608454"/>
    <lineage>
        <taxon>Eukaryota</taxon>
        <taxon>Metazoa</taxon>
        <taxon>Chordata</taxon>
        <taxon>Craniata</taxon>
        <taxon>Vertebrata</taxon>
        <taxon>Euteleostomi</taxon>
        <taxon>Actinopterygii</taxon>
        <taxon>Neopterygii</taxon>
        <taxon>Teleostei</taxon>
        <taxon>Ostariophysi</taxon>
        <taxon>Cypriniformes</taxon>
        <taxon>Cyprinidae</taxon>
        <taxon>Cyprininae</taxon>
        <taxon>Sinocyclocheilus</taxon>
    </lineage>
</organism>
<dbReference type="GO" id="GO:0006897">
    <property type="term" value="P:endocytosis"/>
    <property type="evidence" value="ECO:0007669"/>
    <property type="project" value="TreeGrafter"/>
</dbReference>
<dbReference type="InterPro" id="IPR036961">
    <property type="entry name" value="Kinesin_motor_dom_sf"/>
</dbReference>
<dbReference type="GO" id="GO:0016459">
    <property type="term" value="C:myosin complex"/>
    <property type="evidence" value="ECO:0007669"/>
    <property type="project" value="UniProtKB-KW"/>
</dbReference>
<proteinExistence type="inferred from homology"/>
<feature type="domain" description="Myosin motor" evidence="8">
    <location>
        <begin position="15"/>
        <end position="112"/>
    </location>
</feature>
<dbReference type="PANTHER" id="PTHR13140:SF663">
    <property type="entry name" value="UNCONVENTIONAL MYOSIN-IF"/>
    <property type="match status" value="1"/>
</dbReference>
<dbReference type="Gene3D" id="3.40.850.10">
    <property type="entry name" value="Kinesin motor domain"/>
    <property type="match status" value="1"/>
</dbReference>
<evidence type="ECO:0000313" key="9">
    <source>
        <dbReference type="Ensembl" id="ENSSANP00000011470.1"/>
    </source>
</evidence>
<dbReference type="Pfam" id="PF00063">
    <property type="entry name" value="Myosin_head"/>
    <property type="match status" value="1"/>
</dbReference>
<keyword evidence="6 7" id="KW-0009">Actin-binding</keyword>
<keyword evidence="2" id="KW-0547">Nucleotide-binding</keyword>
<accession>A0A671KXN4</accession>
<dbReference type="GO" id="GO:0005524">
    <property type="term" value="F:ATP binding"/>
    <property type="evidence" value="ECO:0007669"/>
    <property type="project" value="UniProtKB-KW"/>
</dbReference>
<dbReference type="GO" id="GO:0005886">
    <property type="term" value="C:plasma membrane"/>
    <property type="evidence" value="ECO:0007669"/>
    <property type="project" value="TreeGrafter"/>
</dbReference>
<dbReference type="InterPro" id="IPR027417">
    <property type="entry name" value="P-loop_NTPase"/>
</dbReference>
<evidence type="ECO:0000256" key="6">
    <source>
        <dbReference type="ARBA" id="ARBA00023203"/>
    </source>
</evidence>
<dbReference type="GO" id="GO:0048731">
    <property type="term" value="P:system development"/>
    <property type="evidence" value="ECO:0007669"/>
    <property type="project" value="UniProtKB-ARBA"/>
</dbReference>